<comment type="caution">
    <text evidence="1">The sequence shown here is derived from an EMBL/GenBank/DDBJ whole genome shotgun (WGS) entry which is preliminary data.</text>
</comment>
<protein>
    <recommendedName>
        <fullName evidence="3">Transposase</fullName>
    </recommendedName>
</protein>
<proteinExistence type="predicted"/>
<gene>
    <name evidence="1" type="ORF">BLA27_14795</name>
</gene>
<organism evidence="1 2">
    <name type="scientific">Brucella cytisi</name>
    <dbReference type="NCBI Taxonomy" id="407152"/>
    <lineage>
        <taxon>Bacteria</taxon>
        <taxon>Pseudomonadati</taxon>
        <taxon>Pseudomonadota</taxon>
        <taxon>Alphaproteobacteria</taxon>
        <taxon>Hyphomicrobiales</taxon>
        <taxon>Brucellaceae</taxon>
        <taxon>Brucella/Ochrobactrum group</taxon>
        <taxon>Brucella</taxon>
    </lineage>
</organism>
<evidence type="ECO:0000313" key="1">
    <source>
        <dbReference type="EMBL" id="OIS92706.1"/>
    </source>
</evidence>
<dbReference type="Proteomes" id="UP000182985">
    <property type="component" value="Unassembled WGS sequence"/>
</dbReference>
<accession>A0A1J6I1F1</accession>
<sequence length="163" mass="18404">MTKIHVVADGQGLLVQLSLTARQSYDGPLCHVDAGAIVLADKAYDDDRIRTSLRENGALASIPFRASRRSKPYFSTWLFRERDLIGWFFSKLKHFRRIATCHDKLAESYLAMAQFASLCLWLRVYQATAWQSWAGTASYLCVPDQWTGGHITSVRCSPSTVSR</sequence>
<keyword evidence="2" id="KW-1185">Reference proteome</keyword>
<reference evidence="1 2" key="1">
    <citation type="submission" date="2016-10" db="EMBL/GenBank/DDBJ databases">
        <title>The Draft Genome Sequence of the Potato Rhizosphere Bacteria Ochrobactrum sp. IPA7.2.</title>
        <authorList>
            <person name="Gogoleva N.E."/>
            <person name="Khlopko Y.A."/>
            <person name="Burygin G.L."/>
            <person name="Plotnikov A.O."/>
        </authorList>
    </citation>
    <scope>NUCLEOTIDE SEQUENCE [LARGE SCALE GENOMIC DNA]</scope>
    <source>
        <strain evidence="1 2">IPA7.2</strain>
    </source>
</reference>
<evidence type="ECO:0008006" key="3">
    <source>
        <dbReference type="Google" id="ProtNLM"/>
    </source>
</evidence>
<name>A0A1J6I1F1_9HYPH</name>
<dbReference type="AlphaFoldDB" id="A0A1J6I1F1"/>
<dbReference type="EMBL" id="MOEC01000014">
    <property type="protein sequence ID" value="OIS92706.1"/>
    <property type="molecule type" value="Genomic_DNA"/>
</dbReference>
<evidence type="ECO:0000313" key="2">
    <source>
        <dbReference type="Proteomes" id="UP000182985"/>
    </source>
</evidence>